<keyword evidence="1" id="KW-0472">Membrane</keyword>
<organism evidence="2 3">
    <name type="scientific">Rheinheimera tangshanensis</name>
    <dbReference type="NCBI Taxonomy" id="400153"/>
    <lineage>
        <taxon>Bacteria</taxon>
        <taxon>Pseudomonadati</taxon>
        <taxon>Pseudomonadota</taxon>
        <taxon>Gammaproteobacteria</taxon>
        <taxon>Chromatiales</taxon>
        <taxon>Chromatiaceae</taxon>
        <taxon>Rheinheimera</taxon>
    </lineage>
</organism>
<dbReference type="InterPro" id="IPR019201">
    <property type="entry name" value="DUF2065"/>
</dbReference>
<comment type="caution">
    <text evidence="2">The sequence shown here is derived from an EMBL/GenBank/DDBJ whole genome shotgun (WGS) entry which is preliminary data.</text>
</comment>
<dbReference type="EMBL" id="VRLR01000001">
    <property type="protein sequence ID" value="TXK83097.1"/>
    <property type="molecule type" value="Genomic_DNA"/>
</dbReference>
<feature type="transmembrane region" description="Helical" evidence="1">
    <location>
        <begin position="6"/>
        <end position="23"/>
    </location>
</feature>
<proteinExistence type="predicted"/>
<evidence type="ECO:0000256" key="1">
    <source>
        <dbReference type="SAM" id="Phobius"/>
    </source>
</evidence>
<evidence type="ECO:0000313" key="2">
    <source>
        <dbReference type="EMBL" id="TXK83097.1"/>
    </source>
</evidence>
<gene>
    <name evidence="2" type="ORF">FU839_02130</name>
</gene>
<dbReference type="Pfam" id="PF09838">
    <property type="entry name" value="DUF2065"/>
    <property type="match status" value="1"/>
</dbReference>
<protein>
    <submittedName>
        <fullName evidence="2">DUF2065 domain-containing protein</fullName>
    </submittedName>
</protein>
<sequence>MADYWWAALGLVLIIEGLGPMLFPNKWRSYLQKIAEQPTAQMQQVGGTLVIAGVLLLFFFAS</sequence>
<dbReference type="PANTHER" id="PTHR38602:SF1">
    <property type="entry name" value="INNER MEMBRANE PROTEIN"/>
    <property type="match status" value="1"/>
</dbReference>
<name>A0A5C8M1Y5_9GAMM</name>
<dbReference type="RefSeq" id="WP_147902985.1">
    <property type="nucleotide sequence ID" value="NZ_BAAAGC010000002.1"/>
</dbReference>
<dbReference type="AlphaFoldDB" id="A0A5C8M1Y5"/>
<feature type="transmembrane region" description="Helical" evidence="1">
    <location>
        <begin position="44"/>
        <end position="61"/>
    </location>
</feature>
<dbReference type="PANTHER" id="PTHR38602">
    <property type="entry name" value="INNER MEMBRANE PROTEIN-RELATED"/>
    <property type="match status" value="1"/>
</dbReference>
<dbReference type="Proteomes" id="UP000321814">
    <property type="component" value="Unassembled WGS sequence"/>
</dbReference>
<keyword evidence="3" id="KW-1185">Reference proteome</keyword>
<reference evidence="2 3" key="1">
    <citation type="submission" date="2019-08" db="EMBL/GenBank/DDBJ databases">
        <title>Draft genome analysis of Rheinheimera tangshanensis isolated from the roots of fresh rice plants (Oryza sativa).</title>
        <authorList>
            <person name="Yu Q."/>
            <person name="Qi Y."/>
            <person name="Zhang H."/>
            <person name="Pu J."/>
        </authorList>
    </citation>
    <scope>NUCLEOTIDE SEQUENCE [LARGE SCALE GENOMIC DNA]</scope>
    <source>
        <strain evidence="2 3">JA3-B52</strain>
    </source>
</reference>
<keyword evidence="1" id="KW-0812">Transmembrane</keyword>
<evidence type="ECO:0000313" key="3">
    <source>
        <dbReference type="Proteomes" id="UP000321814"/>
    </source>
</evidence>
<accession>A0A5C8M1Y5</accession>
<dbReference type="OrthoDB" id="9182237at2"/>
<keyword evidence="1" id="KW-1133">Transmembrane helix</keyword>